<comment type="caution">
    <text evidence="1">The sequence shown here is derived from an EMBL/GenBank/DDBJ whole genome shotgun (WGS) entry which is preliminary data.</text>
</comment>
<evidence type="ECO:0000313" key="2">
    <source>
        <dbReference type="Proteomes" id="UP000824189"/>
    </source>
</evidence>
<gene>
    <name evidence="1" type="ORF">H9867_09765</name>
</gene>
<name>A0A9D1S038_9CORY</name>
<reference evidence="1" key="2">
    <citation type="submission" date="2021-04" db="EMBL/GenBank/DDBJ databases">
        <authorList>
            <person name="Gilroy R."/>
        </authorList>
    </citation>
    <scope>NUCLEOTIDE SEQUENCE</scope>
    <source>
        <strain evidence="1">4376</strain>
    </source>
</reference>
<organism evidence="1 2">
    <name type="scientific">Candidatus Corynebacterium gallistercoris</name>
    <dbReference type="NCBI Taxonomy" id="2838530"/>
    <lineage>
        <taxon>Bacteria</taxon>
        <taxon>Bacillati</taxon>
        <taxon>Actinomycetota</taxon>
        <taxon>Actinomycetes</taxon>
        <taxon>Mycobacteriales</taxon>
        <taxon>Corynebacteriaceae</taxon>
        <taxon>Corynebacterium</taxon>
    </lineage>
</organism>
<sequence>MQSFTLPHNGSDATAIARRLNTMPGYKEFATGSEQAEVRVGREALMRLIGVYVYSNYTAPVRVSVQRNNQEAVVTLSDPSVMISTDKVQDFFAKTHAEIKSRIIANA</sequence>
<accession>A0A9D1S038</accession>
<dbReference type="AlphaFoldDB" id="A0A9D1S038"/>
<proteinExistence type="predicted"/>
<dbReference type="EMBL" id="DXFZ01000115">
    <property type="protein sequence ID" value="HIW96745.1"/>
    <property type="molecule type" value="Genomic_DNA"/>
</dbReference>
<dbReference type="Proteomes" id="UP000824189">
    <property type="component" value="Unassembled WGS sequence"/>
</dbReference>
<reference evidence="1" key="1">
    <citation type="journal article" date="2021" name="PeerJ">
        <title>Extensive microbial diversity within the chicken gut microbiome revealed by metagenomics and culture.</title>
        <authorList>
            <person name="Gilroy R."/>
            <person name="Ravi A."/>
            <person name="Getino M."/>
            <person name="Pursley I."/>
            <person name="Horton D.L."/>
            <person name="Alikhan N.F."/>
            <person name="Baker D."/>
            <person name="Gharbi K."/>
            <person name="Hall N."/>
            <person name="Watson M."/>
            <person name="Adriaenssens E.M."/>
            <person name="Foster-Nyarko E."/>
            <person name="Jarju S."/>
            <person name="Secka A."/>
            <person name="Antonio M."/>
            <person name="Oren A."/>
            <person name="Chaudhuri R.R."/>
            <person name="La Ragione R."/>
            <person name="Hildebrand F."/>
            <person name="Pallen M.J."/>
        </authorList>
    </citation>
    <scope>NUCLEOTIDE SEQUENCE</scope>
    <source>
        <strain evidence="1">4376</strain>
    </source>
</reference>
<evidence type="ECO:0000313" key="1">
    <source>
        <dbReference type="EMBL" id="HIW96745.1"/>
    </source>
</evidence>
<protein>
    <submittedName>
        <fullName evidence="1">Uncharacterized protein</fullName>
    </submittedName>
</protein>